<keyword evidence="1" id="KW-0175">Coiled coil</keyword>
<dbReference type="VEuPathDB" id="PlasmoDB:C922_00877"/>
<dbReference type="AlphaFoldDB" id="W7ASN5"/>
<gene>
    <name evidence="3" type="ORF">C922_00877</name>
</gene>
<sequence>MEDAFAGSCVQSLFEPKADLSLCVNKSIKLFVKELPIPPADSADGTDKEDKGDAENSTDAKNKRRESLLSENHLNEDLLSENLSLLNGYAYFNQIGSNINLLHTELHGMKRDFLFQSKQTKKNIKKLKVVRKENKIYQRLLQETKNDRRRKETYELLCTEIQKLEDVNDLTKKQEMEKRDIQGLQQKMKDIENTIRMNDENIKRTIRQISDIVSTNLQP</sequence>
<feature type="compositionally biased region" description="Basic and acidic residues" evidence="2">
    <location>
        <begin position="45"/>
        <end position="68"/>
    </location>
</feature>
<reference evidence="3 4" key="1">
    <citation type="submission" date="2013-02" db="EMBL/GenBank/DDBJ databases">
        <title>The Genome Sequence of Plasmodium inui San Antonio 1.</title>
        <authorList>
            <consortium name="The Broad Institute Genome Sequencing Platform"/>
            <consortium name="The Broad Institute Genome Sequencing Center for Infectious Disease"/>
            <person name="Neafsey D."/>
            <person name="Cheeseman I."/>
            <person name="Volkman S."/>
            <person name="Adams J."/>
            <person name="Walker B."/>
            <person name="Young S.K."/>
            <person name="Zeng Q."/>
            <person name="Gargeya S."/>
            <person name="Fitzgerald M."/>
            <person name="Haas B."/>
            <person name="Abouelleil A."/>
            <person name="Alvarado L."/>
            <person name="Arachchi H.M."/>
            <person name="Berlin A.M."/>
            <person name="Chapman S.B."/>
            <person name="Dewar J."/>
            <person name="Goldberg J."/>
            <person name="Griggs A."/>
            <person name="Gujja S."/>
            <person name="Hansen M."/>
            <person name="Howarth C."/>
            <person name="Imamovic A."/>
            <person name="Larimer J."/>
            <person name="McCowan C."/>
            <person name="Murphy C."/>
            <person name="Neiman D."/>
            <person name="Pearson M."/>
            <person name="Priest M."/>
            <person name="Roberts A."/>
            <person name="Saif S."/>
            <person name="Shea T."/>
            <person name="Sisk P."/>
            <person name="Sykes S."/>
            <person name="Wortman J."/>
            <person name="Nusbaum C."/>
            <person name="Birren B."/>
        </authorList>
    </citation>
    <scope>NUCLEOTIDE SEQUENCE [LARGE SCALE GENOMIC DNA]</scope>
    <source>
        <strain evidence="3 4">San Antonio 1</strain>
    </source>
</reference>
<feature type="coiled-coil region" evidence="1">
    <location>
        <begin position="127"/>
        <end position="201"/>
    </location>
</feature>
<dbReference type="Proteomes" id="UP000030640">
    <property type="component" value="Unassembled WGS sequence"/>
</dbReference>
<dbReference type="EMBL" id="KI965462">
    <property type="protein sequence ID" value="EUD68481.1"/>
    <property type="molecule type" value="Genomic_DNA"/>
</dbReference>
<evidence type="ECO:0000313" key="4">
    <source>
        <dbReference type="Proteomes" id="UP000030640"/>
    </source>
</evidence>
<evidence type="ECO:0000313" key="3">
    <source>
        <dbReference type="EMBL" id="EUD68481.1"/>
    </source>
</evidence>
<organism evidence="3 4">
    <name type="scientific">Plasmodium inui San Antonio 1</name>
    <dbReference type="NCBI Taxonomy" id="1237626"/>
    <lineage>
        <taxon>Eukaryota</taxon>
        <taxon>Sar</taxon>
        <taxon>Alveolata</taxon>
        <taxon>Apicomplexa</taxon>
        <taxon>Aconoidasida</taxon>
        <taxon>Haemosporida</taxon>
        <taxon>Plasmodiidae</taxon>
        <taxon>Plasmodium</taxon>
        <taxon>Plasmodium (Plasmodium)</taxon>
    </lineage>
</organism>
<evidence type="ECO:0000256" key="1">
    <source>
        <dbReference type="SAM" id="Coils"/>
    </source>
</evidence>
<protein>
    <submittedName>
        <fullName evidence="3">Uncharacterized protein</fullName>
    </submittedName>
</protein>
<dbReference type="OrthoDB" id="386653at2759"/>
<evidence type="ECO:0000256" key="2">
    <source>
        <dbReference type="SAM" id="MobiDB-lite"/>
    </source>
</evidence>
<keyword evidence="4" id="KW-1185">Reference proteome</keyword>
<accession>W7ASN5</accession>
<name>W7ASN5_9APIC</name>
<dbReference type="RefSeq" id="XP_008814711.1">
    <property type="nucleotide sequence ID" value="XM_008816489.1"/>
</dbReference>
<proteinExistence type="predicted"/>
<dbReference type="GeneID" id="20036151"/>
<feature type="region of interest" description="Disordered" evidence="2">
    <location>
        <begin position="41"/>
        <end position="68"/>
    </location>
</feature>